<reference evidence="5 6" key="1">
    <citation type="journal article" date="2024" name="Appl. Environ. Microbiol.">
        <title>Pontiella agarivorans sp. nov., a novel marine anaerobic bacterium capable of degrading macroalgal polysaccharides and fixing nitrogen.</title>
        <authorList>
            <person name="Liu N."/>
            <person name="Kivenson V."/>
            <person name="Peng X."/>
            <person name="Cui Z."/>
            <person name="Lankiewicz T.S."/>
            <person name="Gosselin K.M."/>
            <person name="English C.J."/>
            <person name="Blair E.M."/>
            <person name="O'Malley M.A."/>
            <person name="Valentine D.L."/>
        </authorList>
    </citation>
    <scope>NUCLEOTIDE SEQUENCE [LARGE SCALE GENOMIC DNA]</scope>
    <source>
        <strain evidence="5 6">NLcol2</strain>
    </source>
</reference>
<comment type="similarity">
    <text evidence="1">Belongs to the sulfatase family.</text>
</comment>
<feature type="chain" id="PRO_5045057543" evidence="3">
    <location>
        <begin position="21"/>
        <end position="632"/>
    </location>
</feature>
<protein>
    <submittedName>
        <fullName evidence="5">Sulfatase</fullName>
    </submittedName>
</protein>
<dbReference type="Pfam" id="PF00884">
    <property type="entry name" value="Sulfatase"/>
    <property type="match status" value="1"/>
</dbReference>
<evidence type="ECO:0000259" key="4">
    <source>
        <dbReference type="Pfam" id="PF00884"/>
    </source>
</evidence>
<feature type="signal peptide" evidence="3">
    <location>
        <begin position="1"/>
        <end position="20"/>
    </location>
</feature>
<dbReference type="RefSeq" id="WP_322608868.1">
    <property type="nucleotide sequence ID" value="NZ_JARVCO010000010.1"/>
</dbReference>
<dbReference type="InterPro" id="IPR052701">
    <property type="entry name" value="GAG_Ulvan_Degrading_Sulfatases"/>
</dbReference>
<organism evidence="5 6">
    <name type="scientific">Pontiella agarivorans</name>
    <dbReference type="NCBI Taxonomy" id="3038953"/>
    <lineage>
        <taxon>Bacteria</taxon>
        <taxon>Pseudomonadati</taxon>
        <taxon>Kiritimatiellota</taxon>
        <taxon>Kiritimatiellia</taxon>
        <taxon>Kiritimatiellales</taxon>
        <taxon>Pontiellaceae</taxon>
        <taxon>Pontiella</taxon>
    </lineage>
</organism>
<dbReference type="InterPro" id="IPR017850">
    <property type="entry name" value="Alkaline_phosphatase_core_sf"/>
</dbReference>
<keyword evidence="3" id="KW-0732">Signal</keyword>
<dbReference type="InterPro" id="IPR000917">
    <property type="entry name" value="Sulfatase_N"/>
</dbReference>
<dbReference type="CDD" id="cd16027">
    <property type="entry name" value="SGSH"/>
    <property type="match status" value="1"/>
</dbReference>
<dbReference type="InterPro" id="IPR024607">
    <property type="entry name" value="Sulfatase_CS"/>
</dbReference>
<evidence type="ECO:0000256" key="1">
    <source>
        <dbReference type="ARBA" id="ARBA00008779"/>
    </source>
</evidence>
<feature type="domain" description="Sulfatase N-terminal" evidence="4">
    <location>
        <begin position="29"/>
        <end position="300"/>
    </location>
</feature>
<gene>
    <name evidence="5" type="ORF">P9H32_10630</name>
</gene>
<evidence type="ECO:0000313" key="5">
    <source>
        <dbReference type="EMBL" id="MDZ8119079.1"/>
    </source>
</evidence>
<accession>A0ABU5MXZ6</accession>
<dbReference type="EMBL" id="JARVCO010000010">
    <property type="protein sequence ID" value="MDZ8119079.1"/>
    <property type="molecule type" value="Genomic_DNA"/>
</dbReference>
<evidence type="ECO:0000313" key="6">
    <source>
        <dbReference type="Proteomes" id="UP001290861"/>
    </source>
</evidence>
<name>A0ABU5MXZ6_9BACT</name>
<dbReference type="PROSITE" id="PS00523">
    <property type="entry name" value="SULFATASE_1"/>
    <property type="match status" value="1"/>
</dbReference>
<dbReference type="PANTHER" id="PTHR43751:SF1">
    <property type="entry name" value="SULFATASE ATSG-RELATED"/>
    <property type="match status" value="1"/>
</dbReference>
<dbReference type="Gene3D" id="3.40.720.10">
    <property type="entry name" value="Alkaline Phosphatase, subunit A"/>
    <property type="match status" value="1"/>
</dbReference>
<evidence type="ECO:0000256" key="3">
    <source>
        <dbReference type="SAM" id="SignalP"/>
    </source>
</evidence>
<proteinExistence type="inferred from homology"/>
<dbReference type="SUPFAM" id="SSF53649">
    <property type="entry name" value="Alkaline phosphatase-like"/>
    <property type="match status" value="1"/>
</dbReference>
<dbReference type="PANTHER" id="PTHR43751">
    <property type="entry name" value="SULFATASE"/>
    <property type="match status" value="1"/>
</dbReference>
<evidence type="ECO:0000256" key="2">
    <source>
        <dbReference type="ARBA" id="ARBA00022801"/>
    </source>
</evidence>
<keyword evidence="2" id="KW-0378">Hydrolase</keyword>
<dbReference type="Proteomes" id="UP001290861">
    <property type="component" value="Unassembled WGS sequence"/>
</dbReference>
<keyword evidence="6" id="KW-1185">Reference proteome</keyword>
<sequence>MIMRRRSFLVAVGISAAAFAVGEKPIDRPNILWLTCEDNNVHWVGCYGNPYANTPNIDQLAAEGFQYMHCYANAPVCAPSRSTWITGIHAVSTGTHEMRSRNKIPFNLIQYYPDHLKANGYYVGNDIKTDYNIGGRDDKECWDNPGRVKWAQLKASQPFFQVINNTKSHESKAHGDVENTEHDPADIQLRAYHPDLPDVRKSYAKYHDAMKNMDEDIGAALAKLEEYGLAENTIVIHNSDHGGVLPRSKRYVFNSGLHCPLIVRIPERYKHLWPAERPGMKVDRLVSLIDMPKTWLSLTGTPIPDVMQGTIFLGPQTEPEAPYHYAFRGRMDERTESARAICDKQFLYIRNYMPYVPWMQNLEFLWRMKATKAWEEHVKSGKATEVQSRYFKPKMFSEELYDNVNDPDSVNNLIDKVEYAEIAKRMRKELRKWQIEIYDSGLLPEFDMIKRASDHNMTIYEMVRDPDIYNLPALLEAADVALMQDPSNASKLIKMLKHSDSGMRYWGIVGLFLINQMPAEVEPLLADDSHEVRAMAAWLNIRCGDRDKGLLTLDIMLRENSYATLKILNIIDWIGDDAMSLMPAVRQVDHNRYENDMRDNLLFKYGLIESKQVREKKVHKEAKKQGMSNEKN</sequence>
<comment type="caution">
    <text evidence="5">The sequence shown here is derived from an EMBL/GenBank/DDBJ whole genome shotgun (WGS) entry which is preliminary data.</text>
</comment>